<dbReference type="Proteomes" id="UP000054166">
    <property type="component" value="Unassembled WGS sequence"/>
</dbReference>
<reference evidence="3" key="2">
    <citation type="submission" date="2015-01" db="EMBL/GenBank/DDBJ databases">
        <title>Evolutionary Origins and Diversification of the Mycorrhizal Mutualists.</title>
        <authorList>
            <consortium name="DOE Joint Genome Institute"/>
            <consortium name="Mycorrhizal Genomics Consortium"/>
            <person name="Kohler A."/>
            <person name="Kuo A."/>
            <person name="Nagy L.G."/>
            <person name="Floudas D."/>
            <person name="Copeland A."/>
            <person name="Barry K.W."/>
            <person name="Cichocki N."/>
            <person name="Veneault-Fourrey C."/>
            <person name="LaButti K."/>
            <person name="Lindquist E.A."/>
            <person name="Lipzen A."/>
            <person name="Lundell T."/>
            <person name="Morin E."/>
            <person name="Murat C."/>
            <person name="Riley R."/>
            <person name="Ohm R."/>
            <person name="Sun H."/>
            <person name="Tunlid A."/>
            <person name="Henrissat B."/>
            <person name="Grigoriev I.V."/>
            <person name="Hibbett D.S."/>
            <person name="Martin F."/>
        </authorList>
    </citation>
    <scope>NUCLEOTIDE SEQUENCE [LARGE SCALE GENOMIC DNA]</scope>
    <source>
        <strain evidence="3">F 1598</strain>
    </source>
</reference>
<name>A0A0C3AKE2_PILCF</name>
<dbReference type="InParanoid" id="A0A0C3AKE2"/>
<evidence type="ECO:0000256" key="1">
    <source>
        <dbReference type="SAM" id="MobiDB-lite"/>
    </source>
</evidence>
<accession>A0A0C3AKE2</accession>
<protein>
    <submittedName>
        <fullName evidence="2">Uncharacterized protein</fullName>
    </submittedName>
</protein>
<gene>
    <name evidence="2" type="ORF">PILCRDRAFT_92651</name>
</gene>
<evidence type="ECO:0000313" key="3">
    <source>
        <dbReference type="Proteomes" id="UP000054166"/>
    </source>
</evidence>
<dbReference type="AlphaFoldDB" id="A0A0C3AKE2"/>
<sequence>MALTFGKGRDPDSGEVSGVSVPTEGGVWGWSRGKAMEWEVGEEMDSVGLGWSIECWACIGITILDNGQVWAQEYHSATTLVTGIWPEWHTTEYITFYGSGSGQPDLQDNQYGGMDFIDFIGSQDQSAHQSPMNYLPPATAGNVPYSEHVDQSFGAISSIGTLPSISNAPTHGNAPAVNTADIFGLFPSLNPVPNVNIAMNTTTTTARPPKKRPRVTKLTTELDDDNDRIPKGDPTNPINIGYWRKEDKAGGKYIDKFERFLHRHVIKTGSITFRLNEPDPLLIQMLQDTRMKYLEQPGRPVPIQFEVTPKFTRFASSHASRLRNNDNQKSGRALYHQSDPDNFNYGMFNSGKDVILPPWTVYFNILRNAQLRHRANFLNIEENGITRFFMSKPFHNALLAVVFGWRGCKDIQNPIAKGWPGSEEALIEEWLAYVGASTQDGILCTFPMEQESYGPVFSTLLTKAKELAQLPEYQQLLRDLFKAGNTYSLPNKTTIAAAFRPLDFPE</sequence>
<feature type="region of interest" description="Disordered" evidence="1">
    <location>
        <begin position="1"/>
        <end position="22"/>
    </location>
</feature>
<reference evidence="2 3" key="1">
    <citation type="submission" date="2014-04" db="EMBL/GenBank/DDBJ databases">
        <authorList>
            <consortium name="DOE Joint Genome Institute"/>
            <person name="Kuo A."/>
            <person name="Tarkka M."/>
            <person name="Buscot F."/>
            <person name="Kohler A."/>
            <person name="Nagy L.G."/>
            <person name="Floudas D."/>
            <person name="Copeland A."/>
            <person name="Barry K.W."/>
            <person name="Cichocki N."/>
            <person name="Veneault-Fourrey C."/>
            <person name="LaButti K."/>
            <person name="Lindquist E.A."/>
            <person name="Lipzen A."/>
            <person name="Lundell T."/>
            <person name="Morin E."/>
            <person name="Murat C."/>
            <person name="Sun H."/>
            <person name="Tunlid A."/>
            <person name="Henrissat B."/>
            <person name="Grigoriev I.V."/>
            <person name="Hibbett D.S."/>
            <person name="Martin F."/>
            <person name="Nordberg H.P."/>
            <person name="Cantor M.N."/>
            <person name="Hua S.X."/>
        </authorList>
    </citation>
    <scope>NUCLEOTIDE SEQUENCE [LARGE SCALE GENOMIC DNA]</scope>
    <source>
        <strain evidence="2 3">F 1598</strain>
    </source>
</reference>
<organism evidence="2 3">
    <name type="scientific">Piloderma croceum (strain F 1598)</name>
    <dbReference type="NCBI Taxonomy" id="765440"/>
    <lineage>
        <taxon>Eukaryota</taxon>
        <taxon>Fungi</taxon>
        <taxon>Dikarya</taxon>
        <taxon>Basidiomycota</taxon>
        <taxon>Agaricomycotina</taxon>
        <taxon>Agaricomycetes</taxon>
        <taxon>Agaricomycetidae</taxon>
        <taxon>Atheliales</taxon>
        <taxon>Atheliaceae</taxon>
        <taxon>Piloderma</taxon>
    </lineage>
</organism>
<keyword evidence="3" id="KW-1185">Reference proteome</keyword>
<dbReference type="HOGENOM" id="CLU_538736_0_0_1"/>
<dbReference type="EMBL" id="KN833062">
    <property type="protein sequence ID" value="KIM74368.1"/>
    <property type="molecule type" value="Genomic_DNA"/>
</dbReference>
<evidence type="ECO:0000313" key="2">
    <source>
        <dbReference type="EMBL" id="KIM74368.1"/>
    </source>
</evidence>
<proteinExistence type="predicted"/>